<evidence type="ECO:0000256" key="2">
    <source>
        <dbReference type="ARBA" id="ARBA00022475"/>
    </source>
</evidence>
<evidence type="ECO:0000256" key="6">
    <source>
        <dbReference type="RuleBase" id="RU366058"/>
    </source>
</evidence>
<dbReference type="RefSeq" id="WP_200613056.1">
    <property type="nucleotide sequence ID" value="NZ_JAEHHL010000013.1"/>
</dbReference>
<comment type="caution">
    <text evidence="6">Lacks conserved residue(s) required for the propagation of feature annotation.</text>
</comment>
<sequence length="221" mass="23177">MSTEARFQRLLALAALILLIALGAILALALDETRITGDALSGRIEAMGVWGPVAVVGLMVLHCFIPFPAELLALAAGAAFGTTLGTAVIWVGAMIGAALSFGLARALGRPAVEALLPARHRAALDDWAADQGAVTLLVSRFIPVIAFNLINYAAGLTRVGFWTFAWTTGLGILPLTLVMVHMGAVMAEMSWPMLLGLSAAGIVAIAGLHLLGRGRGWFRRR</sequence>
<name>A0A8J7SGG8_9RHOB</name>
<keyword evidence="4 6" id="KW-1133">Transmembrane helix</keyword>
<gene>
    <name evidence="8" type="ORF">H0I76_17715</name>
</gene>
<dbReference type="Proteomes" id="UP000655420">
    <property type="component" value="Unassembled WGS sequence"/>
</dbReference>
<feature type="transmembrane region" description="Helical" evidence="6">
    <location>
        <begin position="127"/>
        <end position="149"/>
    </location>
</feature>
<evidence type="ECO:0000313" key="9">
    <source>
        <dbReference type="Proteomes" id="UP000655420"/>
    </source>
</evidence>
<keyword evidence="3 6" id="KW-0812">Transmembrane</keyword>
<evidence type="ECO:0000256" key="1">
    <source>
        <dbReference type="ARBA" id="ARBA00004651"/>
    </source>
</evidence>
<comment type="subcellular location">
    <subcellularLocation>
        <location evidence="1 6">Cell membrane</location>
        <topology evidence="1 6">Multi-pass membrane protein</topology>
    </subcellularLocation>
</comment>
<dbReference type="PANTHER" id="PTHR12677">
    <property type="entry name" value="GOLGI APPARATUS MEMBRANE PROTEIN TVP38-RELATED"/>
    <property type="match status" value="1"/>
</dbReference>
<keyword evidence="5 6" id="KW-0472">Membrane</keyword>
<keyword evidence="2 6" id="KW-1003">Cell membrane</keyword>
<dbReference type="EMBL" id="JAEHHL010000013">
    <property type="protein sequence ID" value="MBK0401038.1"/>
    <property type="molecule type" value="Genomic_DNA"/>
</dbReference>
<reference evidence="8" key="1">
    <citation type="submission" date="2020-12" db="EMBL/GenBank/DDBJ databases">
        <title>Bacterial taxonomy.</title>
        <authorList>
            <person name="Pan X."/>
        </authorList>
    </citation>
    <scope>NUCLEOTIDE SEQUENCE</scope>
    <source>
        <strain evidence="8">M0105</strain>
    </source>
</reference>
<comment type="similarity">
    <text evidence="6">Belongs to the TVP38/TMEM64 family.</text>
</comment>
<dbReference type="PANTHER" id="PTHR12677:SF59">
    <property type="entry name" value="GOLGI APPARATUS MEMBRANE PROTEIN TVP38-RELATED"/>
    <property type="match status" value="1"/>
</dbReference>
<evidence type="ECO:0000313" key="8">
    <source>
        <dbReference type="EMBL" id="MBK0401038.1"/>
    </source>
</evidence>
<organism evidence="8 9">
    <name type="scientific">Thermohalobaculum xanthum</name>
    <dbReference type="NCBI Taxonomy" id="2753746"/>
    <lineage>
        <taxon>Bacteria</taxon>
        <taxon>Pseudomonadati</taxon>
        <taxon>Pseudomonadota</taxon>
        <taxon>Alphaproteobacteria</taxon>
        <taxon>Rhodobacterales</taxon>
        <taxon>Paracoccaceae</taxon>
        <taxon>Thermohalobaculum</taxon>
    </lineage>
</organism>
<evidence type="ECO:0000256" key="3">
    <source>
        <dbReference type="ARBA" id="ARBA00022692"/>
    </source>
</evidence>
<proteinExistence type="inferred from homology"/>
<feature type="domain" description="VTT" evidence="7">
    <location>
        <begin position="67"/>
        <end position="184"/>
    </location>
</feature>
<feature type="transmembrane region" description="Helical" evidence="6">
    <location>
        <begin position="190"/>
        <end position="211"/>
    </location>
</feature>
<evidence type="ECO:0000259" key="7">
    <source>
        <dbReference type="Pfam" id="PF09335"/>
    </source>
</evidence>
<dbReference type="GO" id="GO:0005886">
    <property type="term" value="C:plasma membrane"/>
    <property type="evidence" value="ECO:0007669"/>
    <property type="project" value="UniProtKB-SubCell"/>
</dbReference>
<protein>
    <recommendedName>
        <fullName evidence="6">TVP38/TMEM64 family membrane protein</fullName>
    </recommendedName>
</protein>
<evidence type="ECO:0000256" key="4">
    <source>
        <dbReference type="ARBA" id="ARBA00022989"/>
    </source>
</evidence>
<dbReference type="InterPro" id="IPR015414">
    <property type="entry name" value="TMEM64"/>
</dbReference>
<keyword evidence="9" id="KW-1185">Reference proteome</keyword>
<dbReference type="Pfam" id="PF09335">
    <property type="entry name" value="VTT_dom"/>
    <property type="match status" value="1"/>
</dbReference>
<feature type="transmembrane region" description="Helical" evidence="6">
    <location>
        <begin position="161"/>
        <end position="184"/>
    </location>
</feature>
<feature type="transmembrane region" description="Helical" evidence="6">
    <location>
        <begin position="53"/>
        <end position="75"/>
    </location>
</feature>
<comment type="caution">
    <text evidence="8">The sequence shown here is derived from an EMBL/GenBank/DDBJ whole genome shotgun (WGS) entry which is preliminary data.</text>
</comment>
<dbReference type="AlphaFoldDB" id="A0A8J7SGG8"/>
<evidence type="ECO:0000256" key="5">
    <source>
        <dbReference type="ARBA" id="ARBA00023136"/>
    </source>
</evidence>
<dbReference type="InterPro" id="IPR032816">
    <property type="entry name" value="VTT_dom"/>
</dbReference>
<accession>A0A8J7SGG8</accession>